<keyword evidence="1" id="KW-0472">Membrane</keyword>
<evidence type="ECO:0000313" key="3">
    <source>
        <dbReference type="Proteomes" id="UP000245076"/>
    </source>
</evidence>
<feature type="transmembrane region" description="Helical" evidence="1">
    <location>
        <begin position="157"/>
        <end position="181"/>
    </location>
</feature>
<feature type="transmembrane region" description="Helical" evidence="1">
    <location>
        <begin position="402"/>
        <end position="423"/>
    </location>
</feature>
<proteinExistence type="predicted"/>
<dbReference type="Proteomes" id="UP000245076">
    <property type="component" value="Unassembled WGS sequence"/>
</dbReference>
<protein>
    <submittedName>
        <fullName evidence="2">Putative membrane protein</fullName>
    </submittedName>
</protein>
<keyword evidence="1" id="KW-1133">Transmembrane helix</keyword>
<feature type="transmembrane region" description="Helical" evidence="1">
    <location>
        <begin position="459"/>
        <end position="477"/>
    </location>
</feature>
<comment type="caution">
    <text evidence="2">The sequence shown here is derived from an EMBL/GenBank/DDBJ whole genome shotgun (WGS) entry which is preliminary data.</text>
</comment>
<keyword evidence="3" id="KW-1185">Reference proteome</keyword>
<feature type="transmembrane region" description="Helical" evidence="1">
    <location>
        <begin position="212"/>
        <end position="231"/>
    </location>
</feature>
<dbReference type="EMBL" id="BFAY01000011">
    <property type="protein sequence ID" value="GBF38969.1"/>
    <property type="molecule type" value="Genomic_DNA"/>
</dbReference>
<gene>
    <name evidence="2" type="ORF">LPTSP1_19640</name>
</gene>
<feature type="transmembrane region" description="Helical" evidence="1">
    <location>
        <begin position="359"/>
        <end position="377"/>
    </location>
</feature>
<evidence type="ECO:0000256" key="1">
    <source>
        <dbReference type="SAM" id="Phobius"/>
    </source>
</evidence>
<dbReference type="AlphaFoldDB" id="A0A2P2D2S1"/>
<feature type="transmembrane region" description="Helical" evidence="1">
    <location>
        <begin position="6"/>
        <end position="35"/>
    </location>
</feature>
<keyword evidence="1" id="KW-0812">Transmembrane</keyword>
<evidence type="ECO:0000313" key="2">
    <source>
        <dbReference type="EMBL" id="GBF38969.1"/>
    </source>
</evidence>
<sequence length="764" mass="87625">MGIVSFIFTMLGIYSIEKIVLSLFGFLILSAVCVFSFRNIEVRKSIRLEIQKPELIFLILFSLMALYLYAGFPTWYLDGGRDQGQYTIFGVVISKTGGLNLEVPDTKLISEIFEDSVLVDYQSIASEFNLGLSNSETYRSPRFFHILPAYLAIGYDLFGIGGLLRVNAVFGFFSVFLLYLVTRRMSDPFSASFISVLYVLNSSQLWNVRSALSEAISQFLILLTAYLIQIFFKRESRMPMFIIGLVFGISSFARVDSYVYLPALVMYSGFLLVFFEKYFKNSLYFIFAFLLTSVLSFVYAYFYSKVYVYHLWEHGFLNIVGFAWVFSLVFLLLEVLIWKKSPSVLGWFRSFAEKNKRTLRISVLSALFLAALLAYFVRPMFLSQVPALAAAKYLTFHSLSVFFWYVPFWLFAFLIFTFDLFIFRRKFVNSSFVFFIGFFLLTVYLASPSIAPDHFWASRRWMLFSIPFAILGSVIGIKNISNIKQSWKTALLLILAGAGIIYTVWRSKLILFQPMMEEYENGYEIFANSTPDENSFYFTTKRQIASPLRYIYGKNIYLINDSEEFLQKVPKLLSLGKRVHMIQNGGLSGADPYLKFTHTTDLVLKGSFPAESIQRYPEFLYHKNLNLQTYELEISQTKVLPEPIQFDWMPANGGFFSRVGEINSDGTISATRHQGPLVYGPLLTLPKGKYKVEFSGVNLDRAKFDVVYNGGSSILYPEEKGEEANSKALIFEIKSPVIDDVEFRVFVEGKSGVKIQRIKLARIL</sequence>
<feature type="transmembrane region" description="Helical" evidence="1">
    <location>
        <begin position="315"/>
        <end position="338"/>
    </location>
</feature>
<feature type="transmembrane region" description="Helical" evidence="1">
    <location>
        <begin position="282"/>
        <end position="303"/>
    </location>
</feature>
<accession>A0A2P2D2S1</accession>
<feature type="transmembrane region" description="Helical" evidence="1">
    <location>
        <begin position="55"/>
        <end position="76"/>
    </location>
</feature>
<feature type="transmembrane region" description="Helical" evidence="1">
    <location>
        <begin position="489"/>
        <end position="505"/>
    </location>
</feature>
<feature type="transmembrane region" description="Helical" evidence="1">
    <location>
        <begin position="430"/>
        <end position="447"/>
    </location>
</feature>
<name>A0A2P2D2S1_9LEPT</name>
<organism evidence="2 3">
    <name type="scientific">Leptospira johnsonii</name>
    <dbReference type="NCBI Taxonomy" id="1917820"/>
    <lineage>
        <taxon>Bacteria</taxon>
        <taxon>Pseudomonadati</taxon>
        <taxon>Spirochaetota</taxon>
        <taxon>Spirochaetia</taxon>
        <taxon>Leptospirales</taxon>
        <taxon>Leptospiraceae</taxon>
        <taxon>Leptospira</taxon>
    </lineage>
</organism>
<reference evidence="2 3" key="1">
    <citation type="submission" date="2018-02" db="EMBL/GenBank/DDBJ databases">
        <title>Novel Leptospira species isolated from soil and water in Japan.</title>
        <authorList>
            <person name="Nakao R."/>
            <person name="Masuzawa T."/>
        </authorList>
    </citation>
    <scope>NUCLEOTIDE SEQUENCE [LARGE SCALE GENOMIC DNA]</scope>
    <source>
        <strain evidence="2 3">E8</strain>
    </source>
</reference>
<feature type="transmembrane region" description="Helical" evidence="1">
    <location>
        <begin position="259"/>
        <end position="275"/>
    </location>
</feature>